<name>A0A0N0DVR6_LEPPY</name>
<feature type="compositionally biased region" description="Pro residues" evidence="1">
    <location>
        <begin position="374"/>
        <end position="385"/>
    </location>
</feature>
<feature type="compositionally biased region" description="Low complexity" evidence="1">
    <location>
        <begin position="665"/>
        <end position="682"/>
    </location>
</feature>
<feature type="compositionally biased region" description="Low complexity" evidence="1">
    <location>
        <begin position="694"/>
        <end position="743"/>
    </location>
</feature>
<feature type="compositionally biased region" description="Low complexity" evidence="1">
    <location>
        <begin position="291"/>
        <end position="302"/>
    </location>
</feature>
<feature type="region of interest" description="Disordered" evidence="1">
    <location>
        <begin position="197"/>
        <end position="242"/>
    </location>
</feature>
<dbReference type="VEuPathDB" id="TriTrypDB:LpyrH10_07_0220"/>
<feature type="region of interest" description="Disordered" evidence="1">
    <location>
        <begin position="449"/>
        <end position="553"/>
    </location>
</feature>
<proteinExistence type="predicted"/>
<evidence type="ECO:0000256" key="1">
    <source>
        <dbReference type="SAM" id="MobiDB-lite"/>
    </source>
</evidence>
<feature type="compositionally biased region" description="Low complexity" evidence="1">
    <location>
        <begin position="199"/>
        <end position="209"/>
    </location>
</feature>
<feature type="compositionally biased region" description="Low complexity" evidence="1">
    <location>
        <begin position="339"/>
        <end position="362"/>
    </location>
</feature>
<feature type="region of interest" description="Disordered" evidence="1">
    <location>
        <begin position="665"/>
        <end position="749"/>
    </location>
</feature>
<gene>
    <name evidence="2" type="ORF">ABB37_04215</name>
</gene>
<protein>
    <submittedName>
        <fullName evidence="2">Uncharacterized protein</fullName>
    </submittedName>
</protein>
<feature type="compositionally biased region" description="Pro residues" evidence="1">
    <location>
        <begin position="630"/>
        <end position="647"/>
    </location>
</feature>
<feature type="compositionally biased region" description="Low complexity" evidence="1">
    <location>
        <begin position="580"/>
        <end position="594"/>
    </location>
</feature>
<reference evidence="2 3" key="1">
    <citation type="submission" date="2015-07" db="EMBL/GenBank/DDBJ databases">
        <title>High-quality genome of monoxenous trypanosomatid Leptomonas pyrrhocoris.</title>
        <authorList>
            <person name="Flegontov P."/>
            <person name="Butenko A."/>
            <person name="Firsov S."/>
            <person name="Vlcek C."/>
            <person name="Logacheva M.D."/>
            <person name="Field M."/>
            <person name="Filatov D."/>
            <person name="Flegontova O."/>
            <person name="Gerasimov E."/>
            <person name="Jackson A.P."/>
            <person name="Kelly S."/>
            <person name="Opperdoes F."/>
            <person name="O'Reilly A."/>
            <person name="Votypka J."/>
            <person name="Yurchenko V."/>
            <person name="Lukes J."/>
        </authorList>
    </citation>
    <scope>NUCLEOTIDE SEQUENCE [LARGE SCALE GENOMIC DNA]</scope>
    <source>
        <strain evidence="2">H10</strain>
    </source>
</reference>
<evidence type="ECO:0000313" key="3">
    <source>
        <dbReference type="Proteomes" id="UP000037923"/>
    </source>
</evidence>
<dbReference type="EMBL" id="LGTL01000007">
    <property type="protein sequence ID" value="KPA80762.1"/>
    <property type="molecule type" value="Genomic_DNA"/>
</dbReference>
<evidence type="ECO:0000313" key="2">
    <source>
        <dbReference type="EMBL" id="KPA80762.1"/>
    </source>
</evidence>
<accession>A0A0N0DVR6</accession>
<dbReference type="AlphaFoldDB" id="A0A0N0DVR6"/>
<dbReference type="OMA" id="AGHYEAN"/>
<keyword evidence="3" id="KW-1185">Reference proteome</keyword>
<feature type="region of interest" description="Disordered" evidence="1">
    <location>
        <begin position="285"/>
        <end position="319"/>
    </location>
</feature>
<feature type="compositionally biased region" description="Low complexity" evidence="1">
    <location>
        <begin position="468"/>
        <end position="484"/>
    </location>
</feature>
<dbReference type="RefSeq" id="XP_015659201.1">
    <property type="nucleotide sequence ID" value="XM_015801800.1"/>
</dbReference>
<dbReference type="GeneID" id="26904506"/>
<dbReference type="OrthoDB" id="273905at2759"/>
<organism evidence="2 3">
    <name type="scientific">Leptomonas pyrrhocoris</name>
    <name type="common">Firebug parasite</name>
    <dbReference type="NCBI Taxonomy" id="157538"/>
    <lineage>
        <taxon>Eukaryota</taxon>
        <taxon>Discoba</taxon>
        <taxon>Euglenozoa</taxon>
        <taxon>Kinetoplastea</taxon>
        <taxon>Metakinetoplastina</taxon>
        <taxon>Trypanosomatida</taxon>
        <taxon>Trypanosomatidae</taxon>
        <taxon>Leishmaniinae</taxon>
        <taxon>Leptomonas</taxon>
    </lineage>
</organism>
<feature type="region of interest" description="Disordered" evidence="1">
    <location>
        <begin position="336"/>
        <end position="399"/>
    </location>
</feature>
<sequence>MVTVLVQRQRREAAQRTERLRAARQAAAQLSVEQTRFYMDQKRRQAASVREDARQRWMQAQARDVDAIDALVQRGIAQQSDGHEAAARLHADGQREACEEAAAWHAEHELEVARHRLAVVYTRAEAHERHAPHIVAQRRRAAVRDVERKRAARVAAAPASALPLAEVMRSLRAAPVATENCTAGIPVAYPAELRHPNDAAASSPRSSSPEQRRWRISDVAPHARVTVHAPDDPPRGERVERNAGEVRNLAVGVEDTDSEEKADPVRHATHAYALECASALAQREKTLTDGQQKAAQRAASALRRQHHERMQAEAARQAQRERLAAVKDVYRHSREEISAEAAQKQSGNAAAGAAAQVSTQSGNADAFGDVGNSAPPPQPSPPPRASPHGLTRQQQAQKMYRTCEDDFKATFVDGPPVAVHAERSTTRTAPLEELLRPAQVADLLYSHAHESPSRATRIDTAQPPPSSAGGDATATTATIARGDAPPASRVLPSAPLHMRPLHPYGETSCTTTNYDSNNNANSPGGSPYSPAQRAVNPEGSGRVQDGSASPQPFVRETHRGVMGVPSSTLSPLMHVRAVTPPVQQQTSSLSSSPPRVTAPSAEKRSQEIAMSPLSTAAAVTVGDGRKVSPEPIPSPSQPPPPALPPSSPQQLMQEEVVNAAETAVVHVSHRSSTTVSAATTPLSTPPRPVHPHAAKSPPSSSTSTPLSSAAEDSHLSSVTSEGSSGGSSSMDSSGASASTGSSSLRHPLPMMTAEQLKLALVRLRRRIKTAQM</sequence>
<dbReference type="Proteomes" id="UP000037923">
    <property type="component" value="Unassembled WGS sequence"/>
</dbReference>
<feature type="compositionally biased region" description="Low complexity" evidence="1">
    <location>
        <begin position="516"/>
        <end position="531"/>
    </location>
</feature>
<feature type="region of interest" description="Disordered" evidence="1">
    <location>
        <begin position="580"/>
        <end position="650"/>
    </location>
</feature>
<comment type="caution">
    <text evidence="2">The sequence shown here is derived from an EMBL/GenBank/DDBJ whole genome shotgun (WGS) entry which is preliminary data.</text>
</comment>
<feature type="compositionally biased region" description="Basic and acidic residues" evidence="1">
    <location>
        <begin position="229"/>
        <end position="242"/>
    </location>
</feature>